<name>A0A5S3UX88_9GAMM</name>
<gene>
    <name evidence="1" type="ORF">CWC22_022260</name>
</gene>
<proteinExistence type="predicted"/>
<sequence length="271" mass="30483">MVTRWHTVKISVLIIALAMLDLIFTLLGVWSVEGETRNWVLSFEALTLILLLCNCLIIRQVISQHQYAHTYRLLANLVVFSLMFCLAGDVVNFNLAQNYFQHSAVVKHDYLADSVWFFMPGYLFLFLACWRLLGYSDTQVVYFVVAMLITSLLALFSYLNMHLPGSGWYVTLLTGSYAIVIAQAALLGLCLLTSSDIPKAPRIFLALGMILATVADALIGQFWIFGNEGQGYYPQIRAINWAIYITSQAIVIHLPVIGLNRNHGFSRTSMT</sequence>
<dbReference type="RefSeq" id="WP_138538409.1">
    <property type="nucleotide sequence ID" value="NZ_CP045430.1"/>
</dbReference>
<dbReference type="EMBL" id="CP045430">
    <property type="protein sequence ID" value="QPB85733.1"/>
    <property type="molecule type" value="Genomic_DNA"/>
</dbReference>
<organism evidence="1 2">
    <name type="scientific">Pseudoalteromonas rubra</name>
    <dbReference type="NCBI Taxonomy" id="43658"/>
    <lineage>
        <taxon>Bacteria</taxon>
        <taxon>Pseudomonadati</taxon>
        <taxon>Pseudomonadota</taxon>
        <taxon>Gammaproteobacteria</taxon>
        <taxon>Alteromonadales</taxon>
        <taxon>Pseudoalteromonadaceae</taxon>
        <taxon>Pseudoalteromonas</taxon>
    </lineage>
</organism>
<accession>A0A5S3UX88</accession>
<evidence type="ECO:0000313" key="1">
    <source>
        <dbReference type="EMBL" id="QPB85733.1"/>
    </source>
</evidence>
<reference evidence="1 2" key="1">
    <citation type="submission" date="2019-10" db="EMBL/GenBank/DDBJ databases">
        <title>Pseudoalteromonas rubra S4059.</title>
        <authorList>
            <person name="Paulsen S."/>
            <person name="Wang X."/>
        </authorList>
    </citation>
    <scope>NUCLEOTIDE SEQUENCE [LARGE SCALE GENOMIC DNA]</scope>
    <source>
        <strain evidence="1 2">S4059</strain>
    </source>
</reference>
<protein>
    <submittedName>
        <fullName evidence="1">Uncharacterized protein</fullName>
    </submittedName>
</protein>
<evidence type="ECO:0000313" key="2">
    <source>
        <dbReference type="Proteomes" id="UP000305729"/>
    </source>
</evidence>
<dbReference type="Proteomes" id="UP000305729">
    <property type="component" value="Chromosome 2"/>
</dbReference>
<dbReference type="AlphaFoldDB" id="A0A5S3UX88"/>